<dbReference type="SUPFAM" id="SSF54928">
    <property type="entry name" value="RNA-binding domain, RBD"/>
    <property type="match status" value="1"/>
</dbReference>
<feature type="compositionally biased region" description="Polar residues" evidence="2">
    <location>
        <begin position="63"/>
        <end position="83"/>
    </location>
</feature>
<evidence type="ECO:0000256" key="1">
    <source>
        <dbReference type="ARBA" id="ARBA00022884"/>
    </source>
</evidence>
<dbReference type="GO" id="GO:0003729">
    <property type="term" value="F:mRNA binding"/>
    <property type="evidence" value="ECO:0007669"/>
    <property type="project" value="TreeGrafter"/>
</dbReference>
<dbReference type="STRING" id="454130.A0A0U4YW23"/>
<feature type="compositionally biased region" description="Polar residues" evidence="2">
    <location>
        <begin position="1"/>
        <end position="17"/>
    </location>
</feature>
<organism evidence="4 5">
    <name type="scientific">Aspergillus calidoustus</name>
    <dbReference type="NCBI Taxonomy" id="454130"/>
    <lineage>
        <taxon>Eukaryota</taxon>
        <taxon>Fungi</taxon>
        <taxon>Dikarya</taxon>
        <taxon>Ascomycota</taxon>
        <taxon>Pezizomycotina</taxon>
        <taxon>Eurotiomycetes</taxon>
        <taxon>Eurotiomycetidae</taxon>
        <taxon>Eurotiales</taxon>
        <taxon>Aspergillaceae</taxon>
        <taxon>Aspergillus</taxon>
        <taxon>Aspergillus subgen. Nidulantes</taxon>
    </lineage>
</organism>
<dbReference type="InterPro" id="IPR035979">
    <property type="entry name" value="RBD_domain_sf"/>
</dbReference>
<feature type="region of interest" description="Disordered" evidence="2">
    <location>
        <begin position="212"/>
        <end position="316"/>
    </location>
</feature>
<dbReference type="OrthoDB" id="5374349at2759"/>
<dbReference type="GO" id="GO:0005634">
    <property type="term" value="C:nucleus"/>
    <property type="evidence" value="ECO:0007669"/>
    <property type="project" value="TreeGrafter"/>
</dbReference>
<dbReference type="InterPro" id="IPR000504">
    <property type="entry name" value="RRM_dom"/>
</dbReference>
<dbReference type="CDD" id="cd00590">
    <property type="entry name" value="RRM_SF"/>
    <property type="match status" value="1"/>
</dbReference>
<feature type="compositionally biased region" description="Basic residues" evidence="2">
    <location>
        <begin position="267"/>
        <end position="276"/>
    </location>
</feature>
<dbReference type="OMA" id="VVANFHN"/>
<feature type="domain" description="RRM" evidence="3">
    <location>
        <begin position="139"/>
        <end position="202"/>
    </location>
</feature>
<dbReference type="Proteomes" id="UP000054771">
    <property type="component" value="Unassembled WGS sequence"/>
</dbReference>
<reference evidence="5" key="1">
    <citation type="journal article" date="2016" name="Genome Announc.">
        <title>Draft genome sequences of fungus Aspergillus calidoustus.</title>
        <authorList>
            <person name="Horn F."/>
            <person name="Linde J."/>
            <person name="Mattern D.J."/>
            <person name="Walther G."/>
            <person name="Guthke R."/>
            <person name="Scherlach K."/>
            <person name="Martin K."/>
            <person name="Brakhage A.A."/>
            <person name="Petzke L."/>
            <person name="Valiante V."/>
        </authorList>
    </citation>
    <scope>NUCLEOTIDE SEQUENCE [LARGE SCALE GENOMIC DNA]</scope>
    <source>
        <strain evidence="5">SF006504</strain>
    </source>
</reference>
<evidence type="ECO:0000259" key="3">
    <source>
        <dbReference type="Pfam" id="PF00076"/>
    </source>
</evidence>
<name>A0A0U4YW23_ASPCI</name>
<evidence type="ECO:0000313" key="5">
    <source>
        <dbReference type="Proteomes" id="UP000054771"/>
    </source>
</evidence>
<feature type="compositionally biased region" description="Basic and acidic residues" evidence="2">
    <location>
        <begin position="227"/>
        <end position="237"/>
    </location>
</feature>
<feature type="compositionally biased region" description="Polar residues" evidence="2">
    <location>
        <begin position="212"/>
        <end position="226"/>
    </location>
</feature>
<dbReference type="InterPro" id="IPR051229">
    <property type="entry name" value="ALYREF_mRNA_export"/>
</dbReference>
<gene>
    <name evidence="4" type="ORF">ASPCAL00733</name>
</gene>
<dbReference type="AlphaFoldDB" id="A0A0U4YW23"/>
<keyword evidence="1" id="KW-0694">RNA-binding</keyword>
<evidence type="ECO:0000313" key="4">
    <source>
        <dbReference type="EMBL" id="CEL01141.1"/>
    </source>
</evidence>
<dbReference type="Pfam" id="PF00076">
    <property type="entry name" value="RRM_1"/>
    <property type="match status" value="1"/>
</dbReference>
<dbReference type="InterPro" id="IPR012677">
    <property type="entry name" value="Nucleotide-bd_a/b_plait_sf"/>
</dbReference>
<dbReference type="Gene3D" id="3.30.70.330">
    <property type="match status" value="1"/>
</dbReference>
<keyword evidence="5" id="KW-1185">Reference proteome</keyword>
<sequence length="316" mass="33931">MAAAQQAVSFNEIIQTSRQKKKNEELANKILGKNRRASAPGSGVGKPQNATPGSLASRVGVTKRSSSANLGSKNNSRGSSAAGPNTAPPPSKPARRRRPDEARLMSALNPANGQATVRNTTGGISIKGTGSESFVVVGKNFAPGTTAADIQSAIEPVSGKIVSCWVTSHQPTVTAEITFQEKSSAEKAVANFHNQRADGRLLSIQLKSSTNRDVLDRPSTSFNQQREQTDRERRSQRIADLAVQDGSFGFDEQSNQSYNSRNSGRGRNQRGSRGRRNFGAGDRKSNQASQETGLYSDEMMVDAPPTHPRGRGNRRQ</sequence>
<proteinExistence type="predicted"/>
<protein>
    <recommendedName>
        <fullName evidence="3">RRM domain-containing protein</fullName>
    </recommendedName>
</protein>
<feature type="compositionally biased region" description="Low complexity" evidence="2">
    <location>
        <begin position="253"/>
        <end position="266"/>
    </location>
</feature>
<evidence type="ECO:0000256" key="2">
    <source>
        <dbReference type="SAM" id="MobiDB-lite"/>
    </source>
</evidence>
<dbReference type="PANTHER" id="PTHR19965:SF97">
    <property type="entry name" value="RRM DOMAIN-CONTAINING PROTEIN"/>
    <property type="match status" value="1"/>
</dbReference>
<dbReference type="EMBL" id="CDMC01000001">
    <property type="protein sequence ID" value="CEL01141.1"/>
    <property type="molecule type" value="Genomic_DNA"/>
</dbReference>
<accession>A0A0U4YW23</accession>
<feature type="region of interest" description="Disordered" evidence="2">
    <location>
        <begin position="1"/>
        <end position="99"/>
    </location>
</feature>
<dbReference type="PANTHER" id="PTHR19965">
    <property type="entry name" value="RNA AND EXPORT FACTOR BINDING PROTEIN"/>
    <property type="match status" value="1"/>
</dbReference>